<gene>
    <name evidence="1" type="ORF">Amon02_000555100</name>
</gene>
<dbReference type="EMBL" id="BSXS01004115">
    <property type="protein sequence ID" value="GME82486.1"/>
    <property type="molecule type" value="Genomic_DNA"/>
</dbReference>
<protein>
    <submittedName>
        <fullName evidence="1">Unnamed protein product</fullName>
    </submittedName>
</protein>
<evidence type="ECO:0000313" key="1">
    <source>
        <dbReference type="EMBL" id="GME82486.1"/>
    </source>
</evidence>
<reference evidence="1" key="1">
    <citation type="submission" date="2023-04" db="EMBL/GenBank/DDBJ databases">
        <title>Ambrosiozyma monospora NBRC 10751.</title>
        <authorList>
            <person name="Ichikawa N."/>
            <person name="Sato H."/>
            <person name="Tonouchi N."/>
        </authorList>
    </citation>
    <scope>NUCLEOTIDE SEQUENCE</scope>
    <source>
        <strain evidence="1">NBRC 10751</strain>
    </source>
</reference>
<dbReference type="Proteomes" id="UP001165064">
    <property type="component" value="Unassembled WGS sequence"/>
</dbReference>
<comment type="caution">
    <text evidence="1">The sequence shown here is derived from an EMBL/GenBank/DDBJ whole genome shotgun (WGS) entry which is preliminary data.</text>
</comment>
<proteinExistence type="predicted"/>
<name>A0ACB5T699_AMBMO</name>
<keyword evidence="2" id="KW-1185">Reference proteome</keyword>
<evidence type="ECO:0000313" key="2">
    <source>
        <dbReference type="Proteomes" id="UP001165064"/>
    </source>
</evidence>
<accession>A0ACB5T699</accession>
<sequence>MLPHSRRQSLCRQRAFDKISRTQNAIDSTDRFSTDTDRTFSIPSSIISNMAEAEKALIEKVELRIALANNDTKFESALKVYLAPLLLKFASPQQQVRTQISKTVSYLITRINSAKNVKLPVDALINQVKNPTVPKGADPTTVQTYTLLFVSKGISRLSEDEQKLLIPKIINGISSTSSLIGARLFSILCKLLVSFKFPIKSKADEKAYREFLGLEKDDEDNKDEDFLIEKFYKFMIMIPVQANEQGVIPKGISLPGLSKDDVAFFTHNAGVTFDSPTLTSYKRSILKFIEYGFNEKKSNIVLIVSSADSATEISELGTSILKRRSIDHEDPFIVDTLLSLFVGDLSNGRPPAKVQLQEKLMNFFTQSKRAALSSELGKLSSIGLNSEFKKLKQTTVRFIKWVTTIMTDESVQFQDDLSVNMAAQLKASLQTEKALDVTGNFNSYLLQRRYEYEALGLILRKSPKLDGLLYLA</sequence>
<organism evidence="1 2">
    <name type="scientific">Ambrosiozyma monospora</name>
    <name type="common">Yeast</name>
    <name type="synonym">Endomycopsis monosporus</name>
    <dbReference type="NCBI Taxonomy" id="43982"/>
    <lineage>
        <taxon>Eukaryota</taxon>
        <taxon>Fungi</taxon>
        <taxon>Dikarya</taxon>
        <taxon>Ascomycota</taxon>
        <taxon>Saccharomycotina</taxon>
        <taxon>Pichiomycetes</taxon>
        <taxon>Pichiales</taxon>
        <taxon>Pichiaceae</taxon>
        <taxon>Ambrosiozyma</taxon>
    </lineage>
</organism>